<evidence type="ECO:0000313" key="2">
    <source>
        <dbReference type="Proteomes" id="UP000290819"/>
    </source>
</evidence>
<evidence type="ECO:0000313" key="1">
    <source>
        <dbReference type="EMBL" id="RXT48762.1"/>
    </source>
</evidence>
<dbReference type="AlphaFoldDB" id="A0A4Q1VB53"/>
<keyword evidence="2" id="KW-1185">Reference proteome</keyword>
<name>A0A4Q1VB53_9BRAD</name>
<organism evidence="1 2">
    <name type="scientific">Bradyrhizobium betae</name>
    <dbReference type="NCBI Taxonomy" id="244734"/>
    <lineage>
        <taxon>Bacteria</taxon>
        <taxon>Pseudomonadati</taxon>
        <taxon>Pseudomonadota</taxon>
        <taxon>Alphaproteobacteria</taxon>
        <taxon>Hyphomicrobiales</taxon>
        <taxon>Nitrobacteraceae</taxon>
        <taxon>Bradyrhizobium</taxon>
    </lineage>
</organism>
<dbReference type="EMBL" id="MZXW01000016">
    <property type="protein sequence ID" value="RXT48762.1"/>
    <property type="molecule type" value="Genomic_DNA"/>
</dbReference>
<reference evidence="1 2" key="1">
    <citation type="submission" date="2017-03" db="EMBL/GenBank/DDBJ databases">
        <authorList>
            <person name="Safronova V.I."/>
            <person name="Sazanova A.L."/>
            <person name="Chirak E.R."/>
        </authorList>
    </citation>
    <scope>NUCLEOTIDE SEQUENCE [LARGE SCALE GENOMIC DNA]</scope>
    <source>
        <strain evidence="1 2">Opo-243</strain>
    </source>
</reference>
<accession>A0A4Q1VB53</accession>
<dbReference type="OrthoDB" id="8252961at2"/>
<sequence length="70" mass="7913">MQRVHLVRVITESGERQIWLAATGRDEAVDRVLDVIPEGWTASLIQRELDAADAVALNLRPGEVRRHRLS</sequence>
<comment type="caution">
    <text evidence="1">The sequence shown here is derived from an EMBL/GenBank/DDBJ whole genome shotgun (WGS) entry which is preliminary data.</text>
</comment>
<proteinExistence type="predicted"/>
<gene>
    <name evidence="1" type="ORF">B5V03_12730</name>
</gene>
<protein>
    <submittedName>
        <fullName evidence="1">Uncharacterized protein</fullName>
    </submittedName>
</protein>
<dbReference type="Proteomes" id="UP000290819">
    <property type="component" value="Unassembled WGS sequence"/>
</dbReference>